<comment type="caution">
    <text evidence="1">The sequence shown here is derived from an EMBL/GenBank/DDBJ whole genome shotgun (WGS) entry which is preliminary data.</text>
</comment>
<dbReference type="EMBL" id="NHZO01000084">
    <property type="protein sequence ID" value="PHQ52339.1"/>
    <property type="molecule type" value="Genomic_DNA"/>
</dbReference>
<accession>A0A2G1XMH2</accession>
<proteinExistence type="predicted"/>
<name>A0A2G1XMH2_STRCJ</name>
<keyword evidence="2" id="KW-1185">Reference proteome</keyword>
<dbReference type="AlphaFoldDB" id="A0A2G1XMH2"/>
<sequence>MIVRISVDHVHDFDHKVQAQSVREKLEAFTCSSARANPGPNEADFHGVADEAGNRRIGATLPRRDGPASLGKSLFEHLAFETRPL</sequence>
<evidence type="ECO:0000313" key="2">
    <source>
        <dbReference type="Proteomes" id="UP000222531"/>
    </source>
</evidence>
<dbReference type="Proteomes" id="UP000222531">
    <property type="component" value="Unassembled WGS sequence"/>
</dbReference>
<gene>
    <name evidence="1" type="ORF">BLA24_07735</name>
</gene>
<evidence type="ECO:0000313" key="1">
    <source>
        <dbReference type="EMBL" id="PHQ52339.1"/>
    </source>
</evidence>
<reference evidence="1 2" key="1">
    <citation type="journal article" date="2017" name="Biochemistry">
        <title>Identification of the Biosynthetic Pathway for the Antibiotic Bicyclomycin.</title>
        <authorList>
            <person name="Patteson J."/>
            <person name="Cai W."/>
            <person name="Johnson R.A."/>
            <person name="Santa Maria K."/>
            <person name="Li B."/>
        </authorList>
    </citation>
    <scope>NUCLEOTIDE SEQUENCE [LARGE SCALE GENOMIC DNA]</scope>
    <source>
        <strain evidence="1 2">ATCC 21532</strain>
    </source>
</reference>
<organism evidence="1 2">
    <name type="scientific">Streptomyces cinnamoneus</name>
    <name type="common">Streptoverticillium cinnamoneum</name>
    <dbReference type="NCBI Taxonomy" id="53446"/>
    <lineage>
        <taxon>Bacteria</taxon>
        <taxon>Bacillati</taxon>
        <taxon>Actinomycetota</taxon>
        <taxon>Actinomycetes</taxon>
        <taxon>Kitasatosporales</taxon>
        <taxon>Streptomycetaceae</taxon>
        <taxon>Streptomyces</taxon>
        <taxon>Streptomyces cinnamoneus group</taxon>
    </lineage>
</organism>
<protein>
    <submittedName>
        <fullName evidence="1">Uncharacterized protein</fullName>
    </submittedName>
</protein>